<dbReference type="RefSeq" id="XP_030522621.1">
    <property type="nucleotide sequence ID" value="XM_030666761.2"/>
</dbReference>
<dbReference type="InterPro" id="IPR000073">
    <property type="entry name" value="AB_hydrolase_1"/>
</dbReference>
<dbReference type="Gene3D" id="3.40.50.1820">
    <property type="entry name" value="alpha/beta hydrolase"/>
    <property type="match status" value="1"/>
</dbReference>
<dbReference type="SUPFAM" id="SSF53474">
    <property type="entry name" value="alpha/beta-Hydrolases"/>
    <property type="match status" value="1"/>
</dbReference>
<name>A0A8B8NJF5_9MYRT</name>
<keyword evidence="3" id="KW-1185">Reference proteome</keyword>
<dbReference type="OrthoDB" id="294702at2759"/>
<proteinExistence type="predicted"/>
<dbReference type="PANTHER" id="PTHR45763">
    <property type="entry name" value="HYDROLASE, ALPHA/BETA FOLD FAMILY PROTEIN, EXPRESSED-RELATED"/>
    <property type="match status" value="1"/>
</dbReference>
<evidence type="ECO:0000256" key="1">
    <source>
        <dbReference type="SAM" id="MobiDB-lite"/>
    </source>
</evidence>
<evidence type="ECO:0000313" key="3">
    <source>
        <dbReference type="Proteomes" id="UP000827889"/>
    </source>
</evidence>
<protein>
    <submittedName>
        <fullName evidence="4">Uncharacterized protein LOC115735498</fullName>
    </submittedName>
</protein>
<dbReference type="FunFam" id="3.40.50.1820:FF:000270">
    <property type="entry name" value="Alpha/beta-Hydrolases superfamily protein"/>
    <property type="match status" value="1"/>
</dbReference>
<dbReference type="GeneID" id="115735498"/>
<organism evidence="3 4">
    <name type="scientific">Rhodamnia argentea</name>
    <dbReference type="NCBI Taxonomy" id="178133"/>
    <lineage>
        <taxon>Eukaryota</taxon>
        <taxon>Viridiplantae</taxon>
        <taxon>Streptophyta</taxon>
        <taxon>Embryophyta</taxon>
        <taxon>Tracheophyta</taxon>
        <taxon>Spermatophyta</taxon>
        <taxon>Magnoliopsida</taxon>
        <taxon>eudicotyledons</taxon>
        <taxon>Gunneridae</taxon>
        <taxon>Pentapetalae</taxon>
        <taxon>rosids</taxon>
        <taxon>malvids</taxon>
        <taxon>Myrtales</taxon>
        <taxon>Myrtaceae</taxon>
        <taxon>Myrtoideae</taxon>
        <taxon>Myrteae</taxon>
        <taxon>Australasian group</taxon>
        <taxon>Rhodamnia</taxon>
    </lineage>
</organism>
<feature type="domain" description="AB hydrolase-1" evidence="2">
    <location>
        <begin position="135"/>
        <end position="389"/>
    </location>
</feature>
<dbReference type="AlphaFoldDB" id="A0A8B8NJF5"/>
<dbReference type="PANTHER" id="PTHR45763:SF28">
    <property type="entry name" value="ALPHA_BETA-HYDROLASES SUPERFAMILY PROTEIN"/>
    <property type="match status" value="1"/>
</dbReference>
<accession>A0A8B8NJF5</accession>
<feature type="region of interest" description="Disordered" evidence="1">
    <location>
        <begin position="14"/>
        <end position="39"/>
    </location>
</feature>
<gene>
    <name evidence="4" type="primary">LOC115735498</name>
</gene>
<evidence type="ECO:0000259" key="2">
    <source>
        <dbReference type="Pfam" id="PF12697"/>
    </source>
</evidence>
<dbReference type="Proteomes" id="UP000827889">
    <property type="component" value="Chromosome 8"/>
</dbReference>
<dbReference type="Pfam" id="PF12697">
    <property type="entry name" value="Abhydrolase_6"/>
    <property type="match status" value="1"/>
</dbReference>
<dbReference type="InterPro" id="IPR029058">
    <property type="entry name" value="AB_hydrolase_fold"/>
</dbReference>
<evidence type="ECO:0000313" key="4">
    <source>
        <dbReference type="RefSeq" id="XP_030522621.1"/>
    </source>
</evidence>
<reference evidence="4" key="1">
    <citation type="submission" date="2025-08" db="UniProtKB">
        <authorList>
            <consortium name="RefSeq"/>
        </authorList>
    </citation>
    <scope>IDENTIFICATION</scope>
    <source>
        <tissue evidence="4">Leaf</tissue>
    </source>
</reference>
<dbReference type="KEGG" id="rarg:115735498"/>
<sequence>MNVRRKLRQLLQRRSKIHARDEGSSLPPPSRTSPHPIVPFATPRIRAESQIPHGDKFQNTRRFARESSAGVLSLLLGFFLVRMGMDSSTIQLPPTESTELEEYPPVTSSRIKLRDGRFLAYTERGVPKSRSNYKIIIVHGFGSSKEMNFPVSRELIEKLGIYIVLYDRAGYGDSDMNSKRTVKSEALDIQELAEWLQLGSKFYVIGVSMGSYPTWSCLKYIPDRLAGVALVVPTVNYRWPSLPESLTKPDYRKKLIRWALRIASHAPGLLQWWVTQKWHPSDGDPTLFNQRDIEVLKTTPGFPMFTPENLRRRRVFETLRSDFKVGFGKWEFDPMDLSDPFPKGESAVHIWQGCEDKVVPFQLQRFVSGKLPWIKYHEIPDGGHLLVHYTGVCDAIVNALLLGEESLLLGEEPVS</sequence>